<dbReference type="Proteomes" id="UP001169242">
    <property type="component" value="Unassembled WGS sequence"/>
</dbReference>
<feature type="binding site" evidence="5">
    <location>
        <begin position="227"/>
        <end position="234"/>
    </location>
    <ligand>
        <name>ATP</name>
        <dbReference type="ChEBI" id="CHEBI:30616"/>
    </ligand>
</feature>
<evidence type="ECO:0000256" key="1">
    <source>
        <dbReference type="ARBA" id="ARBA00022741"/>
    </source>
</evidence>
<keyword evidence="4 5" id="KW-0067">ATP-binding</keyword>
<evidence type="ECO:0000256" key="4">
    <source>
        <dbReference type="ARBA" id="ARBA00022840"/>
    </source>
</evidence>
<dbReference type="NCBIfam" id="NF041464">
    <property type="entry name" value="HelD_BACSU"/>
    <property type="match status" value="1"/>
</dbReference>
<keyword evidence="2 5" id="KW-0378">Hydrolase</keyword>
<dbReference type="PROSITE" id="PS51198">
    <property type="entry name" value="UVRD_HELICASE_ATP_BIND"/>
    <property type="match status" value="1"/>
</dbReference>
<name>A0AA42IZY6_9FIRM</name>
<keyword evidence="1 5" id="KW-0547">Nucleotide-binding</keyword>
<dbReference type="PANTHER" id="PTHR11070">
    <property type="entry name" value="UVRD / RECB / PCRA DNA HELICASE FAMILY MEMBER"/>
    <property type="match status" value="1"/>
</dbReference>
<accession>A0AA42IZY6</accession>
<dbReference type="AlphaFoldDB" id="A0AA42IZY6"/>
<evidence type="ECO:0000313" key="7">
    <source>
        <dbReference type="EMBL" id="MDA3730805.1"/>
    </source>
</evidence>
<dbReference type="EMBL" id="JAQIFT010000016">
    <property type="protein sequence ID" value="MDA3730805.1"/>
    <property type="molecule type" value="Genomic_DNA"/>
</dbReference>
<dbReference type="GO" id="GO:0003677">
    <property type="term" value="F:DNA binding"/>
    <property type="evidence" value="ECO:0007669"/>
    <property type="project" value="InterPro"/>
</dbReference>
<dbReference type="InterPro" id="IPR027417">
    <property type="entry name" value="P-loop_NTPase"/>
</dbReference>
<feature type="domain" description="UvrD-like helicase ATP-binding" evidence="6">
    <location>
        <begin position="206"/>
        <end position="585"/>
    </location>
</feature>
<dbReference type="Pfam" id="PF13538">
    <property type="entry name" value="UvrD_C_2"/>
    <property type="match status" value="1"/>
</dbReference>
<dbReference type="InterPro" id="IPR048228">
    <property type="entry name" value="HelD_bacillota"/>
</dbReference>
<gene>
    <name evidence="7" type="ORF">PBV87_04745</name>
</gene>
<evidence type="ECO:0000256" key="2">
    <source>
        <dbReference type="ARBA" id="ARBA00022801"/>
    </source>
</evidence>
<dbReference type="Gene3D" id="3.40.50.300">
    <property type="entry name" value="P-loop containing nucleotide triphosphate hydrolases"/>
    <property type="match status" value="2"/>
</dbReference>
<dbReference type="Pfam" id="PF00580">
    <property type="entry name" value="UvrD-helicase"/>
    <property type="match status" value="1"/>
</dbReference>
<organism evidence="7 8">
    <name type="scientific">Holtiella tumoricola</name>
    <dbReference type="NCBI Taxonomy" id="3018743"/>
    <lineage>
        <taxon>Bacteria</taxon>
        <taxon>Bacillati</taxon>
        <taxon>Bacillota</taxon>
        <taxon>Clostridia</taxon>
        <taxon>Lachnospirales</taxon>
        <taxon>Cellulosilyticaceae</taxon>
        <taxon>Holtiella</taxon>
    </lineage>
</organism>
<protein>
    <submittedName>
        <fullName evidence="7">AAA family ATPase</fullName>
    </submittedName>
</protein>
<dbReference type="GO" id="GO:0016787">
    <property type="term" value="F:hydrolase activity"/>
    <property type="evidence" value="ECO:0007669"/>
    <property type="project" value="UniProtKB-UniRule"/>
</dbReference>
<dbReference type="InterPro" id="IPR027785">
    <property type="entry name" value="UvrD-like_helicase_C"/>
</dbReference>
<dbReference type="PANTHER" id="PTHR11070:SF17">
    <property type="entry name" value="DNA HELICASE IV"/>
    <property type="match status" value="1"/>
</dbReference>
<evidence type="ECO:0000256" key="5">
    <source>
        <dbReference type="PROSITE-ProRule" id="PRU00560"/>
    </source>
</evidence>
<evidence type="ECO:0000313" key="8">
    <source>
        <dbReference type="Proteomes" id="UP001169242"/>
    </source>
</evidence>
<dbReference type="SUPFAM" id="SSF52540">
    <property type="entry name" value="P-loop containing nucleoside triphosphate hydrolases"/>
    <property type="match status" value="1"/>
</dbReference>
<dbReference type="GO" id="GO:0000725">
    <property type="term" value="P:recombinational repair"/>
    <property type="evidence" value="ECO:0007669"/>
    <property type="project" value="TreeGrafter"/>
</dbReference>
<dbReference type="RefSeq" id="WP_271011312.1">
    <property type="nucleotide sequence ID" value="NZ_JAQIFT010000016.1"/>
</dbReference>
<dbReference type="InterPro" id="IPR000212">
    <property type="entry name" value="DNA_helicase_UvrD/REP"/>
</dbReference>
<keyword evidence="8" id="KW-1185">Reference proteome</keyword>
<reference evidence="7" key="1">
    <citation type="journal article" date="2023" name="Int. J. Syst. Evol. Microbiol.">
        <title>&lt;i&gt;Holtiella tumoricola&lt;/i&gt; gen. nov. sp. nov., isolated from a human clinical sample.</title>
        <authorList>
            <person name="Allen-Vercoe E."/>
            <person name="Daigneault M.C."/>
            <person name="Vancuren S.J."/>
            <person name="Cochrane K."/>
            <person name="O'Neal L.L."/>
            <person name="Sankaranarayanan K."/>
            <person name="Lawson P.A."/>
        </authorList>
    </citation>
    <scope>NUCLEOTIDE SEQUENCE</scope>
    <source>
        <strain evidence="7">CC70A</strain>
    </source>
</reference>
<dbReference type="GO" id="GO:0043138">
    <property type="term" value="F:3'-5' DNA helicase activity"/>
    <property type="evidence" value="ECO:0007669"/>
    <property type="project" value="TreeGrafter"/>
</dbReference>
<proteinExistence type="predicted"/>
<dbReference type="InterPro" id="IPR014016">
    <property type="entry name" value="UvrD-like_ATP-bd"/>
</dbReference>
<comment type="caution">
    <text evidence="7">The sequence shown here is derived from an EMBL/GenBank/DDBJ whole genome shotgun (WGS) entry which is preliminary data.</text>
</comment>
<dbReference type="GO" id="GO:0005829">
    <property type="term" value="C:cytosol"/>
    <property type="evidence" value="ECO:0007669"/>
    <property type="project" value="TreeGrafter"/>
</dbReference>
<dbReference type="GO" id="GO:0005524">
    <property type="term" value="F:ATP binding"/>
    <property type="evidence" value="ECO:0007669"/>
    <property type="project" value="UniProtKB-UniRule"/>
</dbReference>
<sequence length="728" mass="84969">MLDSIILEQEKAYLKQTIDFLKQEIHKGLEGVDKQKATLLGIRKEMWEEGMHAIDEFDQAIDMSQYVNMEAIETSQYKHQLEKVMNYQKMLPAPYFGRFDFKEDGESEEKVYIGYHNAMNDDTYEVLVYDWRTPIAGLFYNHEVGPASYVAPCGEIEGEMLLKRQYEVEKGKLKFFFDSSIAITDDMLKQTLGQNTSRQMRNIVETIQKEQNRIIRDEENDVLIVQGAAGSGKTSIALHRIAFLLYNQREKGLTNKDVMILSPNSLFGDYIAEVLPELGEQNVECATLEDLFEAYFGNYLRMGKKHSQLEAIISSKNRDRIRASIAFKGSEAFMTMLERYIEWIEKEGIIFKDVYYREEKIMGAKELKTQFLDNQINMSIIKRLKRIEKILLERIKPLEKAYYKELVDKLENDSKFAHDEQEEARRLVQEEYDCFMSTITRFTRVNVLKVYERLMRKQKLFNQFAEGIVLPEGIEGMMKHTAKCLEQKQVAYEDGAVLLYLKLRLEGESLYASIKQVLIDEAQDYYPIHYKIFKMIFRNGQYTILGDYCQAIEKPIQASIYDGIMEILKPRKGLQIDLLKSYRSTYEICEFAGKLRGSTQQVIPFERHGEAPRLIEASSEQALISDMKQTLACYFEEGYKHIAILCKTRKEAHYLQEIFKDEENKNGKLIISPIFEAKGLEYDAVMVYQSNKDHYCNNFDKQLLYIAATRALHRLSFYYTGEVSSYLI</sequence>
<evidence type="ECO:0000256" key="3">
    <source>
        <dbReference type="ARBA" id="ARBA00022806"/>
    </source>
</evidence>
<keyword evidence="3 5" id="KW-0347">Helicase</keyword>
<evidence type="ECO:0000259" key="6">
    <source>
        <dbReference type="PROSITE" id="PS51198"/>
    </source>
</evidence>